<keyword evidence="2" id="KW-0687">Ribonucleoprotein</keyword>
<comment type="caution">
    <text evidence="2">The sequence shown here is derived from an EMBL/GenBank/DDBJ whole genome shotgun (WGS) entry which is preliminary data.</text>
</comment>
<dbReference type="GO" id="GO:0005840">
    <property type="term" value="C:ribosome"/>
    <property type="evidence" value="ECO:0007669"/>
    <property type="project" value="UniProtKB-KW"/>
</dbReference>
<feature type="region of interest" description="Disordered" evidence="1">
    <location>
        <begin position="32"/>
        <end position="60"/>
    </location>
</feature>
<dbReference type="Proteomes" id="UP000325081">
    <property type="component" value="Unassembled WGS sequence"/>
</dbReference>
<dbReference type="AlphaFoldDB" id="A0A5A7QN88"/>
<dbReference type="EMBL" id="BKCP01007515">
    <property type="protein sequence ID" value="GER46378.1"/>
    <property type="molecule type" value="Genomic_DNA"/>
</dbReference>
<evidence type="ECO:0000313" key="3">
    <source>
        <dbReference type="Proteomes" id="UP000325081"/>
    </source>
</evidence>
<name>A0A5A7QN88_STRAF</name>
<sequence length="105" mass="12465">MVSKGFYDMYVLVVLYFHEWRVSVSSSNPAISSNAIKMKDGDNQTQESTRNVNVSQTSNTEKRKERIIIWNHCERKTIQNETRDLLNHLHRFTKKQVLYFTNVNR</sequence>
<accession>A0A5A7QN88</accession>
<protein>
    <submittedName>
        <fullName evidence="2">50S ribosomal protein L33 2</fullName>
    </submittedName>
</protein>
<evidence type="ECO:0000256" key="1">
    <source>
        <dbReference type="SAM" id="MobiDB-lite"/>
    </source>
</evidence>
<organism evidence="2 3">
    <name type="scientific">Striga asiatica</name>
    <name type="common">Asiatic witchweed</name>
    <name type="synonym">Buchnera asiatica</name>
    <dbReference type="NCBI Taxonomy" id="4170"/>
    <lineage>
        <taxon>Eukaryota</taxon>
        <taxon>Viridiplantae</taxon>
        <taxon>Streptophyta</taxon>
        <taxon>Embryophyta</taxon>
        <taxon>Tracheophyta</taxon>
        <taxon>Spermatophyta</taxon>
        <taxon>Magnoliopsida</taxon>
        <taxon>eudicotyledons</taxon>
        <taxon>Gunneridae</taxon>
        <taxon>Pentapetalae</taxon>
        <taxon>asterids</taxon>
        <taxon>lamiids</taxon>
        <taxon>Lamiales</taxon>
        <taxon>Orobanchaceae</taxon>
        <taxon>Buchnereae</taxon>
        <taxon>Striga</taxon>
    </lineage>
</organism>
<keyword evidence="3" id="KW-1185">Reference proteome</keyword>
<proteinExistence type="predicted"/>
<gene>
    <name evidence="2" type="ORF">STAS_23418</name>
</gene>
<reference evidence="3" key="1">
    <citation type="journal article" date="2019" name="Curr. Biol.">
        <title>Genome Sequence of Striga asiatica Provides Insight into the Evolution of Plant Parasitism.</title>
        <authorList>
            <person name="Yoshida S."/>
            <person name="Kim S."/>
            <person name="Wafula E.K."/>
            <person name="Tanskanen J."/>
            <person name="Kim Y.M."/>
            <person name="Honaas L."/>
            <person name="Yang Z."/>
            <person name="Spallek T."/>
            <person name="Conn C.E."/>
            <person name="Ichihashi Y."/>
            <person name="Cheong K."/>
            <person name="Cui S."/>
            <person name="Der J.P."/>
            <person name="Gundlach H."/>
            <person name="Jiao Y."/>
            <person name="Hori C."/>
            <person name="Ishida J.K."/>
            <person name="Kasahara H."/>
            <person name="Kiba T."/>
            <person name="Kim M.S."/>
            <person name="Koo N."/>
            <person name="Laohavisit A."/>
            <person name="Lee Y.H."/>
            <person name="Lumba S."/>
            <person name="McCourt P."/>
            <person name="Mortimer J.C."/>
            <person name="Mutuku J.M."/>
            <person name="Nomura T."/>
            <person name="Sasaki-Sekimoto Y."/>
            <person name="Seto Y."/>
            <person name="Wang Y."/>
            <person name="Wakatake T."/>
            <person name="Sakakibara H."/>
            <person name="Demura T."/>
            <person name="Yamaguchi S."/>
            <person name="Yoneyama K."/>
            <person name="Manabe R.I."/>
            <person name="Nelson D.C."/>
            <person name="Schulman A.H."/>
            <person name="Timko M.P."/>
            <person name="dePamphilis C.W."/>
            <person name="Choi D."/>
            <person name="Shirasu K."/>
        </authorList>
    </citation>
    <scope>NUCLEOTIDE SEQUENCE [LARGE SCALE GENOMIC DNA]</scope>
    <source>
        <strain evidence="3">cv. UVA1</strain>
    </source>
</reference>
<feature type="compositionally biased region" description="Polar residues" evidence="1">
    <location>
        <begin position="43"/>
        <end position="59"/>
    </location>
</feature>
<keyword evidence="2" id="KW-0689">Ribosomal protein</keyword>
<evidence type="ECO:0000313" key="2">
    <source>
        <dbReference type="EMBL" id="GER46378.1"/>
    </source>
</evidence>